<dbReference type="InterPro" id="IPR000326">
    <property type="entry name" value="PAP2/HPO"/>
</dbReference>
<evidence type="ECO:0000256" key="8">
    <source>
        <dbReference type="ARBA" id="ARBA00032707"/>
    </source>
</evidence>
<accession>A0ABT0LEL0</accession>
<keyword evidence="7 10" id="KW-0472">Membrane</keyword>
<organism evidence="12 13">
    <name type="scientific">Shewanella surugensis</name>
    <dbReference type="NCBI Taxonomy" id="212020"/>
    <lineage>
        <taxon>Bacteria</taxon>
        <taxon>Pseudomonadati</taxon>
        <taxon>Pseudomonadota</taxon>
        <taxon>Gammaproteobacteria</taxon>
        <taxon>Alteromonadales</taxon>
        <taxon>Shewanellaceae</taxon>
        <taxon>Shewanella</taxon>
    </lineage>
</organism>
<evidence type="ECO:0000259" key="11">
    <source>
        <dbReference type="SMART" id="SM00014"/>
    </source>
</evidence>
<comment type="subcellular location">
    <subcellularLocation>
        <location evidence="1">Cell membrane</location>
        <topology evidence="1">Multi-pass membrane protein</topology>
    </subcellularLocation>
</comment>
<dbReference type="RefSeq" id="WP_248941489.1">
    <property type="nucleotide sequence ID" value="NZ_JAKIKS010000074.1"/>
</dbReference>
<dbReference type="Pfam" id="PF01569">
    <property type="entry name" value="PAP2"/>
    <property type="match status" value="1"/>
</dbReference>
<feature type="transmembrane region" description="Helical" evidence="10">
    <location>
        <begin position="32"/>
        <end position="51"/>
    </location>
</feature>
<dbReference type="SMART" id="SM00014">
    <property type="entry name" value="acidPPc"/>
    <property type="match status" value="1"/>
</dbReference>
<reference evidence="12 13" key="1">
    <citation type="submission" date="2022-01" db="EMBL/GenBank/DDBJ databases">
        <title>Whole genome-based taxonomy of the Shewanellaceae.</title>
        <authorList>
            <person name="Martin-Rodriguez A.J."/>
        </authorList>
    </citation>
    <scope>NUCLEOTIDE SEQUENCE [LARGE SCALE GENOMIC DNA]</scope>
    <source>
        <strain evidence="12 13">DSM 17177</strain>
    </source>
</reference>
<protein>
    <recommendedName>
        <fullName evidence="2">undecaprenyl-diphosphate phosphatase</fullName>
        <ecNumber evidence="2">3.6.1.27</ecNumber>
    </recommendedName>
    <alternativeName>
        <fullName evidence="8">Undecaprenyl pyrophosphate phosphatase</fullName>
    </alternativeName>
</protein>
<name>A0ABT0LEL0_9GAMM</name>
<feature type="domain" description="Phosphatidic acid phosphatase type 2/haloperoxidase" evidence="11">
    <location>
        <begin position="61"/>
        <end position="167"/>
    </location>
</feature>
<dbReference type="CDD" id="cd01610">
    <property type="entry name" value="PAP2_like"/>
    <property type="match status" value="1"/>
</dbReference>
<evidence type="ECO:0000256" key="3">
    <source>
        <dbReference type="ARBA" id="ARBA00022475"/>
    </source>
</evidence>
<dbReference type="EC" id="3.6.1.27" evidence="2"/>
<evidence type="ECO:0000313" key="12">
    <source>
        <dbReference type="EMBL" id="MCL1126128.1"/>
    </source>
</evidence>
<dbReference type="Gene3D" id="1.20.144.10">
    <property type="entry name" value="Phosphatidic acid phosphatase type 2/haloperoxidase"/>
    <property type="match status" value="1"/>
</dbReference>
<dbReference type="EMBL" id="JAKIKS010000074">
    <property type="protein sequence ID" value="MCL1126128.1"/>
    <property type="molecule type" value="Genomic_DNA"/>
</dbReference>
<evidence type="ECO:0000256" key="9">
    <source>
        <dbReference type="ARBA" id="ARBA00047594"/>
    </source>
</evidence>
<evidence type="ECO:0000256" key="10">
    <source>
        <dbReference type="SAM" id="Phobius"/>
    </source>
</evidence>
<evidence type="ECO:0000256" key="4">
    <source>
        <dbReference type="ARBA" id="ARBA00022692"/>
    </source>
</evidence>
<feature type="transmembrane region" description="Helical" evidence="10">
    <location>
        <begin position="57"/>
        <end position="76"/>
    </location>
</feature>
<evidence type="ECO:0000313" key="13">
    <source>
        <dbReference type="Proteomes" id="UP001203423"/>
    </source>
</evidence>
<sequence length="170" mass="19013">MFETISKLDKYAFSKVNKLAYRYQLIKTATKISFTGDGPLYLYFMLALQLFHPKGEAFFNLAGAGLLLAFPLYFILKNTSRRARPCHGDEFIAIHFEPSDKFSLPSGHTTAAFVMATSIGYIFPQWTLLAYSWALCIGCSRIILGVHYPFDILAGGILGVESVNLMHSLI</sequence>
<evidence type="ECO:0000256" key="6">
    <source>
        <dbReference type="ARBA" id="ARBA00022989"/>
    </source>
</evidence>
<comment type="catalytic activity">
    <reaction evidence="9">
        <text>di-trans,octa-cis-undecaprenyl diphosphate + H2O = di-trans,octa-cis-undecaprenyl phosphate + phosphate + H(+)</text>
        <dbReference type="Rhea" id="RHEA:28094"/>
        <dbReference type="ChEBI" id="CHEBI:15377"/>
        <dbReference type="ChEBI" id="CHEBI:15378"/>
        <dbReference type="ChEBI" id="CHEBI:43474"/>
        <dbReference type="ChEBI" id="CHEBI:58405"/>
        <dbReference type="ChEBI" id="CHEBI:60392"/>
        <dbReference type="EC" id="3.6.1.27"/>
    </reaction>
</comment>
<dbReference type="SUPFAM" id="SSF48317">
    <property type="entry name" value="Acid phosphatase/Vanadium-dependent haloperoxidase"/>
    <property type="match status" value="1"/>
</dbReference>
<keyword evidence="3" id="KW-1003">Cell membrane</keyword>
<keyword evidence="5" id="KW-0378">Hydrolase</keyword>
<keyword evidence="6 10" id="KW-1133">Transmembrane helix</keyword>
<keyword evidence="4 10" id="KW-0812">Transmembrane</keyword>
<dbReference type="PANTHER" id="PTHR14969">
    <property type="entry name" value="SPHINGOSINE-1-PHOSPHATE PHOSPHOHYDROLASE"/>
    <property type="match status" value="1"/>
</dbReference>
<gene>
    <name evidence="12" type="ORF">L2764_17005</name>
</gene>
<comment type="caution">
    <text evidence="12">The sequence shown here is derived from an EMBL/GenBank/DDBJ whole genome shotgun (WGS) entry which is preliminary data.</text>
</comment>
<keyword evidence="13" id="KW-1185">Reference proteome</keyword>
<dbReference type="InterPro" id="IPR036938">
    <property type="entry name" value="PAP2/HPO_sf"/>
</dbReference>
<evidence type="ECO:0000256" key="7">
    <source>
        <dbReference type="ARBA" id="ARBA00023136"/>
    </source>
</evidence>
<proteinExistence type="predicted"/>
<evidence type="ECO:0000256" key="5">
    <source>
        <dbReference type="ARBA" id="ARBA00022801"/>
    </source>
</evidence>
<evidence type="ECO:0000256" key="1">
    <source>
        <dbReference type="ARBA" id="ARBA00004651"/>
    </source>
</evidence>
<evidence type="ECO:0000256" key="2">
    <source>
        <dbReference type="ARBA" id="ARBA00012374"/>
    </source>
</evidence>
<dbReference type="PANTHER" id="PTHR14969:SF62">
    <property type="entry name" value="DECAPRENYLPHOSPHORYL-5-PHOSPHORIBOSE PHOSPHATASE RV3807C-RELATED"/>
    <property type="match status" value="1"/>
</dbReference>
<dbReference type="Proteomes" id="UP001203423">
    <property type="component" value="Unassembled WGS sequence"/>
</dbReference>